<evidence type="ECO:0000256" key="5">
    <source>
        <dbReference type="ARBA" id="ARBA00023235"/>
    </source>
</evidence>
<dbReference type="GO" id="GO:0006048">
    <property type="term" value="P:UDP-N-acetylglucosamine biosynthetic process"/>
    <property type="evidence" value="ECO:0007669"/>
    <property type="project" value="TreeGrafter"/>
</dbReference>
<dbReference type="GO" id="GO:0009252">
    <property type="term" value="P:peptidoglycan biosynthetic process"/>
    <property type="evidence" value="ECO:0007669"/>
    <property type="project" value="TreeGrafter"/>
</dbReference>
<comment type="PTM">
    <text evidence="6">Activated by phosphorylation.</text>
</comment>
<evidence type="ECO:0000313" key="11">
    <source>
        <dbReference type="EMBL" id="AEO08167.1"/>
    </source>
</evidence>
<feature type="domain" description="Alpha-D-phosphohexomutase alpha/beta/alpha" evidence="9">
    <location>
        <begin position="157"/>
        <end position="254"/>
    </location>
</feature>
<dbReference type="InterPro" id="IPR005846">
    <property type="entry name" value="A-D-PHexomutase_a/b/a-III"/>
</dbReference>
<keyword evidence="2 6" id="KW-0597">Phosphoprotein</keyword>
<dbReference type="PANTHER" id="PTHR42946">
    <property type="entry name" value="PHOSPHOHEXOSE MUTASE"/>
    <property type="match status" value="1"/>
</dbReference>
<dbReference type="SUPFAM" id="SSF53738">
    <property type="entry name" value="Phosphoglucomutase, first 3 domains"/>
    <property type="match status" value="3"/>
</dbReference>
<dbReference type="InterPro" id="IPR036900">
    <property type="entry name" value="A-D-PHexomutase_C_sf"/>
</dbReference>
<dbReference type="InterPro" id="IPR050060">
    <property type="entry name" value="Phosphoglucosamine_mutase"/>
</dbReference>
<dbReference type="FunFam" id="3.40.120.10:FF:000003">
    <property type="entry name" value="Phosphoglucosamine mutase"/>
    <property type="match status" value="1"/>
</dbReference>
<dbReference type="GO" id="GO:0005829">
    <property type="term" value="C:cytosol"/>
    <property type="evidence" value="ECO:0007669"/>
    <property type="project" value="TreeGrafter"/>
</dbReference>
<dbReference type="PATRIC" id="fig|1005057.4.peg.343"/>
<dbReference type="PANTHER" id="PTHR42946:SF1">
    <property type="entry name" value="PHOSPHOGLUCOMUTASE (ALPHA-D-GLUCOSE-1,6-BISPHOSPHATE-DEPENDENT)"/>
    <property type="match status" value="1"/>
</dbReference>
<dbReference type="FunFam" id="3.40.120.10:FF:000001">
    <property type="entry name" value="Phosphoglucosamine mutase"/>
    <property type="match status" value="1"/>
</dbReference>
<feature type="binding site" evidence="6">
    <location>
        <position position="243"/>
    </location>
    <ligand>
        <name>Mg(2+)</name>
        <dbReference type="ChEBI" id="CHEBI:18420"/>
    </ligand>
</feature>
<dbReference type="GO" id="GO:0000287">
    <property type="term" value="F:magnesium ion binding"/>
    <property type="evidence" value="ECO:0007669"/>
    <property type="project" value="UniProtKB-UniRule"/>
</dbReference>
<name>G2LPN0_BUCUM</name>
<dbReference type="Pfam" id="PF02880">
    <property type="entry name" value="PGM_PMM_III"/>
    <property type="match status" value="1"/>
</dbReference>
<feature type="domain" description="Alpha-D-phosphohexomutase alpha/beta/alpha" evidence="10">
    <location>
        <begin position="258"/>
        <end position="365"/>
    </location>
</feature>
<dbReference type="InterPro" id="IPR005845">
    <property type="entry name" value="A-D-PHexomutase_a/b/a-II"/>
</dbReference>
<evidence type="ECO:0000256" key="2">
    <source>
        <dbReference type="ARBA" id="ARBA00022553"/>
    </source>
</evidence>
<gene>
    <name evidence="6 11" type="primary">glmM</name>
    <name evidence="11" type="ORF">BUAMB_357</name>
</gene>
<evidence type="ECO:0000259" key="10">
    <source>
        <dbReference type="Pfam" id="PF02880"/>
    </source>
</evidence>
<dbReference type="InterPro" id="IPR005841">
    <property type="entry name" value="Alpha-D-phosphohexomutase_SF"/>
</dbReference>
<dbReference type="InterPro" id="IPR006352">
    <property type="entry name" value="GlmM_bact"/>
</dbReference>
<dbReference type="CDD" id="cd05802">
    <property type="entry name" value="GlmM"/>
    <property type="match status" value="1"/>
</dbReference>
<evidence type="ECO:0000256" key="4">
    <source>
        <dbReference type="ARBA" id="ARBA00022842"/>
    </source>
</evidence>
<feature type="modified residue" description="Phosphoserine" evidence="6">
    <location>
        <position position="102"/>
    </location>
</feature>
<evidence type="ECO:0000259" key="7">
    <source>
        <dbReference type="Pfam" id="PF00408"/>
    </source>
</evidence>
<comment type="function">
    <text evidence="6">Catalyzes the conversion of glucosamine-6-phosphate to glucosamine-1-phosphate.</text>
</comment>
<dbReference type="InterPro" id="IPR005843">
    <property type="entry name" value="A-D-PHexomutase_C"/>
</dbReference>
<evidence type="ECO:0000259" key="8">
    <source>
        <dbReference type="Pfam" id="PF02878"/>
    </source>
</evidence>
<evidence type="ECO:0000256" key="3">
    <source>
        <dbReference type="ARBA" id="ARBA00022723"/>
    </source>
</evidence>
<dbReference type="RefSeq" id="WP_014500071.1">
    <property type="nucleotide sequence ID" value="NC_017259.1"/>
</dbReference>
<comment type="catalytic activity">
    <reaction evidence="6">
        <text>alpha-D-glucosamine 1-phosphate = D-glucosamine 6-phosphate</text>
        <dbReference type="Rhea" id="RHEA:23424"/>
        <dbReference type="ChEBI" id="CHEBI:58516"/>
        <dbReference type="ChEBI" id="CHEBI:58725"/>
        <dbReference type="EC" id="5.4.2.10"/>
    </reaction>
</comment>
<dbReference type="GO" id="GO:0004615">
    <property type="term" value="F:phosphomannomutase activity"/>
    <property type="evidence" value="ECO:0007669"/>
    <property type="project" value="TreeGrafter"/>
</dbReference>
<dbReference type="PRINTS" id="PR00509">
    <property type="entry name" value="PGMPMM"/>
</dbReference>
<dbReference type="InterPro" id="IPR005844">
    <property type="entry name" value="A-D-PHexomutase_a/b/a-I"/>
</dbReference>
<dbReference type="NCBIfam" id="TIGR01455">
    <property type="entry name" value="glmM"/>
    <property type="match status" value="1"/>
</dbReference>
<dbReference type="Pfam" id="PF02879">
    <property type="entry name" value="PGM_PMM_II"/>
    <property type="match status" value="1"/>
</dbReference>
<proteinExistence type="inferred from homology"/>
<feature type="domain" description="Alpha-D-phosphohexomutase alpha/beta/alpha" evidence="8">
    <location>
        <begin position="5"/>
        <end position="138"/>
    </location>
</feature>
<dbReference type="EC" id="5.4.2.10" evidence="6"/>
<feature type="binding site" description="via phosphate group" evidence="6">
    <location>
        <position position="102"/>
    </location>
    <ligand>
        <name>Mg(2+)</name>
        <dbReference type="ChEBI" id="CHEBI:18420"/>
    </ligand>
</feature>
<dbReference type="OrthoDB" id="9803322at2"/>
<keyword evidence="4 6" id="KW-0460">Magnesium</keyword>
<dbReference type="Gene3D" id="3.40.120.10">
    <property type="entry name" value="Alpha-D-Glucose-1,6-Bisphosphate, subunit A, domain 3"/>
    <property type="match status" value="3"/>
</dbReference>
<keyword evidence="5 6" id="KW-0413">Isomerase</keyword>
<protein>
    <recommendedName>
        <fullName evidence="6">Phosphoglucosamine mutase</fullName>
        <ecNumber evidence="6">5.4.2.10</ecNumber>
    </recommendedName>
</protein>
<evidence type="ECO:0000259" key="9">
    <source>
        <dbReference type="Pfam" id="PF02879"/>
    </source>
</evidence>
<evidence type="ECO:0000256" key="6">
    <source>
        <dbReference type="HAMAP-Rule" id="MF_01554"/>
    </source>
</evidence>
<evidence type="ECO:0000256" key="1">
    <source>
        <dbReference type="ARBA" id="ARBA00010231"/>
    </source>
</evidence>
<feature type="binding site" evidence="6">
    <location>
        <position position="245"/>
    </location>
    <ligand>
        <name>Mg(2+)</name>
        <dbReference type="ChEBI" id="CHEBI:18420"/>
    </ligand>
</feature>
<feature type="domain" description="Alpha-D-phosphohexomutase C-terminal" evidence="7">
    <location>
        <begin position="378"/>
        <end position="439"/>
    </location>
</feature>
<feature type="binding site" evidence="6">
    <location>
        <position position="241"/>
    </location>
    <ligand>
        <name>Mg(2+)</name>
        <dbReference type="ChEBI" id="CHEBI:18420"/>
    </ligand>
</feature>
<dbReference type="NCBIfam" id="NF008139">
    <property type="entry name" value="PRK10887.1"/>
    <property type="match status" value="1"/>
</dbReference>
<dbReference type="GO" id="GO:0008966">
    <property type="term" value="F:phosphoglucosamine mutase activity"/>
    <property type="evidence" value="ECO:0007669"/>
    <property type="project" value="UniProtKB-UniRule"/>
</dbReference>
<dbReference type="eggNOG" id="COG1109">
    <property type="taxonomic scope" value="Bacteria"/>
</dbReference>
<dbReference type="STRING" id="1005057.BUAMB_357"/>
<dbReference type="InterPro" id="IPR016055">
    <property type="entry name" value="A-D-PHexomutase_a/b/a-I/II/III"/>
</dbReference>
<dbReference type="KEGG" id="buh:BUAMB_357"/>
<dbReference type="Pfam" id="PF00408">
    <property type="entry name" value="PGM_PMM_IV"/>
    <property type="match status" value="1"/>
</dbReference>
<dbReference type="SUPFAM" id="SSF55957">
    <property type="entry name" value="Phosphoglucomutase, C-terminal domain"/>
    <property type="match status" value="1"/>
</dbReference>
<feature type="active site" description="Phosphoserine intermediate" evidence="6">
    <location>
        <position position="102"/>
    </location>
</feature>
<reference evidence="11 12" key="1">
    <citation type="journal article" date="2011" name="PLoS Genet.">
        <title>Sequence conservation and functional constraint on intergenic spacers in reduced genomes of the obligate symbiont buchnera.</title>
        <authorList>
            <person name="Degnan P.H."/>
            <person name="Ochman H."/>
            <person name="Moran N.A."/>
        </authorList>
    </citation>
    <scope>NUCLEOTIDE SEQUENCE [LARGE SCALE GENOMIC DNA]</scope>
    <source>
        <strain evidence="11 12">Ua</strain>
    </source>
</reference>
<evidence type="ECO:0000313" key="12">
    <source>
        <dbReference type="Proteomes" id="UP000006139"/>
    </source>
</evidence>
<comment type="cofactor">
    <cofactor evidence="6">
        <name>Mg(2+)</name>
        <dbReference type="ChEBI" id="CHEBI:18420"/>
    </cofactor>
    <text evidence="6">Binds 1 Mg(2+) ion per subunit.</text>
</comment>
<dbReference type="AlphaFoldDB" id="G2LPN0"/>
<dbReference type="GO" id="GO:0005975">
    <property type="term" value="P:carbohydrate metabolic process"/>
    <property type="evidence" value="ECO:0007669"/>
    <property type="project" value="InterPro"/>
</dbReference>
<organism evidence="11 12">
    <name type="scientific">Buchnera aphidicola str. Ua</name>
    <name type="common">Uroleucon ambrosiae</name>
    <dbReference type="NCBI Taxonomy" id="1005057"/>
    <lineage>
        <taxon>Bacteria</taxon>
        <taxon>Pseudomonadati</taxon>
        <taxon>Pseudomonadota</taxon>
        <taxon>Gammaproteobacteria</taxon>
        <taxon>Enterobacterales</taxon>
        <taxon>Erwiniaceae</taxon>
        <taxon>Buchnera</taxon>
    </lineage>
</organism>
<dbReference type="EMBL" id="CP002648">
    <property type="protein sequence ID" value="AEO08167.1"/>
    <property type="molecule type" value="Genomic_DNA"/>
</dbReference>
<dbReference type="Gene3D" id="3.30.310.50">
    <property type="entry name" value="Alpha-D-phosphohexomutase, C-terminal domain"/>
    <property type="match status" value="1"/>
</dbReference>
<accession>G2LPN0</accession>
<comment type="similarity">
    <text evidence="1 6">Belongs to the phosphohexose mutase family.</text>
</comment>
<dbReference type="HAMAP" id="MF_01554_B">
    <property type="entry name" value="GlmM_B"/>
    <property type="match status" value="1"/>
</dbReference>
<dbReference type="Pfam" id="PF02878">
    <property type="entry name" value="PGM_PMM_I"/>
    <property type="match status" value="1"/>
</dbReference>
<keyword evidence="3 6" id="KW-0479">Metal-binding</keyword>
<dbReference type="HOGENOM" id="CLU_016950_7_0_6"/>
<dbReference type="Proteomes" id="UP000006139">
    <property type="component" value="Chromosome"/>
</dbReference>
<sequence length="444" mass="49616">MTFLQYFKTDGIRGKVGDNPMTLNFLLNLGWSIGTVLGKNKSKKIIIGRDTRISGNMLQSILEFGILSTGVSTLLVDCMPTSAIAYFTKFFNASAGIVISASHNLFYDNGIKIFYKNGIKLTKKIECNIENHIKNNFFYSNVSNFGCSKNMIDPENKYINFCKNTFPKNLNLSYFTIVIDCANGSTYNVAPKIFQDLGAKVIVMSNTPNGVNINENSGSTNIIKLKKMVVLKQADIGLAFDGDGDRIIMVDHLGNQVDGDQIIYILAKEYLKNKKLEGGVVGTLMTNIGVILGFKKLGIPFYTSHIGDRNVYKKIKEKKCILGGEQSGHIILLDKHSTGDGIIASLQVFVSMINNNMSLYHLANQIKLFPQIILNIYLKNLENINKNIKIKKILNQYKKFLGENSCVLVRKSGTEPCIRIMVQGENYTKVYKFAHYIADTIKLL</sequence>